<proteinExistence type="inferred from homology"/>
<dbReference type="GO" id="GO:0046872">
    <property type="term" value="F:metal ion binding"/>
    <property type="evidence" value="ECO:0007669"/>
    <property type="project" value="UniProtKB-KW"/>
</dbReference>
<keyword evidence="6 8" id="KW-0503">Monooxygenase</keyword>
<keyword evidence="5 7" id="KW-0408">Iron</keyword>
<keyword evidence="2 7" id="KW-0349">Heme</keyword>
<evidence type="ECO:0000313" key="11">
    <source>
        <dbReference type="Proteomes" id="UP001634394"/>
    </source>
</evidence>
<dbReference type="Pfam" id="PF00067">
    <property type="entry name" value="p450"/>
    <property type="match status" value="1"/>
</dbReference>
<comment type="caution">
    <text evidence="10">The sequence shown here is derived from an EMBL/GenBank/DDBJ whole genome shotgun (WGS) entry which is preliminary data.</text>
</comment>
<evidence type="ECO:0000256" key="2">
    <source>
        <dbReference type="ARBA" id="ARBA00022617"/>
    </source>
</evidence>
<feature type="transmembrane region" description="Helical" evidence="9">
    <location>
        <begin position="6"/>
        <end position="21"/>
    </location>
</feature>
<dbReference type="InterPro" id="IPR017972">
    <property type="entry name" value="Cyt_P450_CS"/>
</dbReference>
<dbReference type="PANTHER" id="PTHR24286:SF384">
    <property type="entry name" value="P450, PUTATIVE (EUROFUNG)-RELATED"/>
    <property type="match status" value="1"/>
</dbReference>
<evidence type="ECO:0000256" key="4">
    <source>
        <dbReference type="ARBA" id="ARBA00023002"/>
    </source>
</evidence>
<evidence type="ECO:0000256" key="3">
    <source>
        <dbReference type="ARBA" id="ARBA00022723"/>
    </source>
</evidence>
<comment type="cofactor">
    <cofactor evidence="7">
        <name>heme</name>
        <dbReference type="ChEBI" id="CHEBI:30413"/>
    </cofactor>
</comment>
<dbReference type="PANTHER" id="PTHR24286">
    <property type="entry name" value="CYTOCHROME P450 26"/>
    <property type="match status" value="1"/>
</dbReference>
<feature type="binding site" description="axial binding residue" evidence="7">
    <location>
        <position position="412"/>
    </location>
    <ligand>
        <name>heme</name>
        <dbReference type="ChEBI" id="CHEBI:30413"/>
    </ligand>
    <ligandPart>
        <name>Fe</name>
        <dbReference type="ChEBI" id="CHEBI:18248"/>
    </ligandPart>
</feature>
<dbReference type="EMBL" id="JBJQND010000010">
    <property type="protein sequence ID" value="KAL3865087.1"/>
    <property type="molecule type" value="Genomic_DNA"/>
</dbReference>
<organism evidence="10 11">
    <name type="scientific">Sinanodonta woodiana</name>
    <name type="common">Chinese pond mussel</name>
    <name type="synonym">Anodonta woodiana</name>
    <dbReference type="NCBI Taxonomy" id="1069815"/>
    <lineage>
        <taxon>Eukaryota</taxon>
        <taxon>Metazoa</taxon>
        <taxon>Spiralia</taxon>
        <taxon>Lophotrochozoa</taxon>
        <taxon>Mollusca</taxon>
        <taxon>Bivalvia</taxon>
        <taxon>Autobranchia</taxon>
        <taxon>Heteroconchia</taxon>
        <taxon>Palaeoheterodonta</taxon>
        <taxon>Unionida</taxon>
        <taxon>Unionoidea</taxon>
        <taxon>Unionidae</taxon>
        <taxon>Unioninae</taxon>
        <taxon>Sinanodonta</taxon>
    </lineage>
</organism>
<name>A0ABD3VX79_SINWO</name>
<keyword evidence="9" id="KW-0812">Transmembrane</keyword>
<accession>A0ABD3VX79</accession>
<dbReference type="InterPro" id="IPR001128">
    <property type="entry name" value="Cyt_P450"/>
</dbReference>
<dbReference type="Proteomes" id="UP001634394">
    <property type="component" value="Unassembled WGS sequence"/>
</dbReference>
<evidence type="ECO:0000256" key="1">
    <source>
        <dbReference type="ARBA" id="ARBA00010617"/>
    </source>
</evidence>
<dbReference type="GO" id="GO:0004497">
    <property type="term" value="F:monooxygenase activity"/>
    <property type="evidence" value="ECO:0007669"/>
    <property type="project" value="UniProtKB-KW"/>
</dbReference>
<evidence type="ECO:0000256" key="5">
    <source>
        <dbReference type="ARBA" id="ARBA00023004"/>
    </source>
</evidence>
<reference evidence="10 11" key="1">
    <citation type="submission" date="2024-11" db="EMBL/GenBank/DDBJ databases">
        <title>Chromosome-level genome assembly of the freshwater bivalve Anodonta woodiana.</title>
        <authorList>
            <person name="Chen X."/>
        </authorList>
    </citation>
    <scope>NUCLEOTIDE SEQUENCE [LARGE SCALE GENOMIC DNA]</scope>
    <source>
        <strain evidence="10">MN2024</strain>
        <tissue evidence="10">Gills</tissue>
    </source>
</reference>
<dbReference type="InterPro" id="IPR002403">
    <property type="entry name" value="Cyt_P450_E_grp-IV"/>
</dbReference>
<evidence type="ECO:0000256" key="6">
    <source>
        <dbReference type="ARBA" id="ARBA00023033"/>
    </source>
</evidence>
<keyword evidence="9" id="KW-1133">Transmembrane helix</keyword>
<comment type="similarity">
    <text evidence="1 8">Belongs to the cytochrome P450 family.</text>
</comment>
<dbReference type="GO" id="GO:0034653">
    <property type="term" value="P:retinoic acid catabolic process"/>
    <property type="evidence" value="ECO:0007669"/>
    <property type="project" value="UniProtKB-ARBA"/>
</dbReference>
<keyword evidence="11" id="KW-1185">Reference proteome</keyword>
<gene>
    <name evidence="10" type="ORF">ACJMK2_006718</name>
</gene>
<evidence type="ECO:0000313" key="10">
    <source>
        <dbReference type="EMBL" id="KAL3865087.1"/>
    </source>
</evidence>
<dbReference type="InterPro" id="IPR036396">
    <property type="entry name" value="Cyt_P450_sf"/>
</dbReference>
<dbReference type="PROSITE" id="PS00086">
    <property type="entry name" value="CYTOCHROME_P450"/>
    <property type="match status" value="1"/>
</dbReference>
<keyword evidence="9" id="KW-0472">Membrane</keyword>
<dbReference type="Gene3D" id="1.10.630.10">
    <property type="entry name" value="Cytochrome P450"/>
    <property type="match status" value="1"/>
</dbReference>
<evidence type="ECO:0000256" key="9">
    <source>
        <dbReference type="SAM" id="Phobius"/>
    </source>
</evidence>
<dbReference type="PRINTS" id="PR00465">
    <property type="entry name" value="EP450IV"/>
</dbReference>
<evidence type="ECO:0008006" key="12">
    <source>
        <dbReference type="Google" id="ProtNLM"/>
    </source>
</evidence>
<sequence>MSVLIVYITVILLIIFCLLRRKRQLDLRIRLPPGNHGLPIIGETLSFAKKKVEFFRERHNQHGQIFRTHLFGKPMIRIMGSENLRKVFLGENRIVKSCYPNSVSKLLGPNALTMSHGDNHKQRKQQLLKFFSREFLANHTCVFRDAIVQRLEKWCSLPSINLHNECRQLLVELTARFLVNIDLPDATLAEIKNLLDTISNNLFVLPIYIPGTGYHKAFQAKNRIKEIFQEALQAGCQTKGLSSVLESFGASFDNLDADNTETLLDSIFELMWTGSESISTAGFTLVYLLTKQPKYLARLRRDVLMEEQHEVEDECFREVHTNRSYADAVVRETLRLLPPVGGVFREALQDFELGGYTIPKGWTISVSIRETQQNDASMTSNPMSFCPERWFQKPSNGEPIPYLPFGGGARLCPANAFAKLVLNIFTTELAKRCDIEVVKDSELNLWPSAKPVSDFLVSFRHTDTPSRNHRRQFRRLSNG</sequence>
<protein>
    <recommendedName>
        <fullName evidence="12">Cytochrome P450</fullName>
    </recommendedName>
</protein>
<dbReference type="SUPFAM" id="SSF48264">
    <property type="entry name" value="Cytochrome P450"/>
    <property type="match status" value="1"/>
</dbReference>
<keyword evidence="3 7" id="KW-0479">Metal-binding</keyword>
<evidence type="ECO:0000256" key="7">
    <source>
        <dbReference type="PIRSR" id="PIRSR602403-1"/>
    </source>
</evidence>
<keyword evidence="4 8" id="KW-0560">Oxidoreductase</keyword>
<dbReference type="AlphaFoldDB" id="A0ABD3VX79"/>
<evidence type="ECO:0000256" key="8">
    <source>
        <dbReference type="RuleBase" id="RU000461"/>
    </source>
</evidence>